<evidence type="ECO:0000256" key="12">
    <source>
        <dbReference type="SAM" id="MobiDB-lite"/>
    </source>
</evidence>
<reference evidence="14" key="1">
    <citation type="submission" date="2004-07" db="EMBL/GenBank/DDBJ databases">
        <authorList>
            <consortium name="NIH - Zebrafish Gene Collection (ZGC) project"/>
        </authorList>
    </citation>
    <scope>NUCLEOTIDE SEQUENCE [LARGE SCALE MRNA]</scope>
    <source>
        <tissue evidence="15">PCR rescue</tissue>
        <tissue evidence="14">Whole</tissue>
    </source>
</reference>
<dbReference type="PROSITE" id="PS00344">
    <property type="entry name" value="GATA_ZN_FINGER_1"/>
    <property type="match status" value="2"/>
</dbReference>
<dbReference type="PANTHER" id="PTHR10071">
    <property type="entry name" value="TRANSCRIPTION FACTOR GATA FAMILY MEMBER"/>
    <property type="match status" value="1"/>
</dbReference>
<evidence type="ECO:0000256" key="11">
    <source>
        <dbReference type="PIRSR" id="PIRSR003027-1"/>
    </source>
</evidence>
<dbReference type="CDD" id="cd00202">
    <property type="entry name" value="ZnF_GATA"/>
    <property type="match status" value="2"/>
</dbReference>
<organism evidence="14">
    <name type="scientific">Danio rerio</name>
    <name type="common">Zebrafish</name>
    <name type="synonym">Brachydanio rerio</name>
    <dbReference type="NCBI Taxonomy" id="7955"/>
    <lineage>
        <taxon>Eukaryota</taxon>
        <taxon>Metazoa</taxon>
        <taxon>Chordata</taxon>
        <taxon>Craniata</taxon>
        <taxon>Vertebrata</taxon>
        <taxon>Euteleostomi</taxon>
        <taxon>Actinopterygii</taxon>
        <taxon>Neopterygii</taxon>
        <taxon>Teleostei</taxon>
        <taxon>Ostariophysi</taxon>
        <taxon>Cypriniformes</taxon>
        <taxon>Danionidae</taxon>
        <taxon>Danioninae</taxon>
        <taxon>Danio</taxon>
    </lineage>
</organism>
<evidence type="ECO:0000256" key="8">
    <source>
        <dbReference type="ARBA" id="ARBA00023159"/>
    </source>
</evidence>
<feature type="zinc finger region" description="GATA-type 2" evidence="11">
    <location>
        <begin position="318"/>
        <end position="342"/>
    </location>
</feature>
<dbReference type="GeneID" id="436962"/>
<evidence type="ECO:0000256" key="9">
    <source>
        <dbReference type="ARBA" id="ARBA00023163"/>
    </source>
</evidence>
<dbReference type="PIRSF" id="PIRSF003027">
    <property type="entry name" value="TF_GATA-1/2/3"/>
    <property type="match status" value="1"/>
</dbReference>
<evidence type="ECO:0000256" key="2">
    <source>
        <dbReference type="ARBA" id="ARBA00022723"/>
    </source>
</evidence>
<keyword evidence="2 11" id="KW-0479">Metal-binding</keyword>
<keyword evidence="4 11" id="KW-0863">Zinc-finger</keyword>
<feature type="domain" description="GATA-type" evidence="13">
    <location>
        <begin position="258"/>
        <end position="312"/>
    </location>
</feature>
<dbReference type="EMBL" id="BC165802">
    <property type="protein sequence ID" value="AAI65802.1"/>
    <property type="molecule type" value="mRNA"/>
</dbReference>
<dbReference type="GO" id="GO:0005634">
    <property type="term" value="C:nucleus"/>
    <property type="evidence" value="ECO:0007669"/>
    <property type="project" value="UniProtKB-SubCell"/>
</dbReference>
<dbReference type="AlphaFoldDB" id="Q6DG89"/>
<dbReference type="PRINTS" id="PR00619">
    <property type="entry name" value="GATAZNFINGER"/>
</dbReference>
<dbReference type="InterPro" id="IPR016374">
    <property type="entry name" value="TF_GATA-2/3"/>
</dbReference>
<dbReference type="InterPro" id="IPR039355">
    <property type="entry name" value="Transcription_factor_GATA"/>
</dbReference>
<dbReference type="FunFam" id="3.30.50.10:FF:000032">
    <property type="entry name" value="Transcription factor GATA-3"/>
    <property type="match status" value="1"/>
</dbReference>
<feature type="domain" description="GATA-type" evidence="13">
    <location>
        <begin position="312"/>
        <end position="365"/>
    </location>
</feature>
<evidence type="ECO:0000313" key="16">
    <source>
        <dbReference type="ZFIN" id="ZDB-GENE-040718-440"/>
    </source>
</evidence>
<evidence type="ECO:0000256" key="4">
    <source>
        <dbReference type="ARBA" id="ARBA00022771"/>
    </source>
</evidence>
<name>Q6DG89_DANRE</name>
<dbReference type="GO" id="GO:0043565">
    <property type="term" value="F:sequence-specific DNA binding"/>
    <property type="evidence" value="ECO:0007669"/>
    <property type="project" value="InterPro"/>
</dbReference>
<feature type="region of interest" description="Disordered" evidence="12">
    <location>
        <begin position="20"/>
        <end position="40"/>
    </location>
</feature>
<feature type="compositionally biased region" description="Basic residues" evidence="12">
    <location>
        <begin position="365"/>
        <end position="379"/>
    </location>
</feature>
<dbReference type="Gene3D" id="3.30.50.10">
    <property type="entry name" value="Erythroid Transcription Factor GATA-1, subunit A"/>
    <property type="match status" value="2"/>
</dbReference>
<dbReference type="GO" id="GO:0000981">
    <property type="term" value="F:DNA-binding transcription factor activity, RNA polymerase II-specific"/>
    <property type="evidence" value="ECO:0007669"/>
    <property type="project" value="InterPro"/>
</dbReference>
<dbReference type="InterPro" id="IPR000679">
    <property type="entry name" value="Znf_GATA"/>
</dbReference>
<dbReference type="SMR" id="Q6DG89"/>
<evidence type="ECO:0000313" key="14">
    <source>
        <dbReference type="EMBL" id="AAH76462.1"/>
    </source>
</evidence>
<evidence type="ECO:0000256" key="5">
    <source>
        <dbReference type="ARBA" id="ARBA00022833"/>
    </source>
</evidence>
<comment type="subcellular location">
    <subcellularLocation>
        <location evidence="1">Nucleus</location>
    </subcellularLocation>
</comment>
<dbReference type="GO" id="GO:0060218">
    <property type="term" value="P:hematopoietic stem cell differentiation"/>
    <property type="evidence" value="ECO:0000315"/>
    <property type="project" value="ZFIN"/>
</dbReference>
<evidence type="ECO:0000256" key="3">
    <source>
        <dbReference type="ARBA" id="ARBA00022737"/>
    </source>
</evidence>
<dbReference type="GO" id="GO:0060216">
    <property type="term" value="P:definitive hemopoiesis"/>
    <property type="evidence" value="ECO:0000315"/>
    <property type="project" value="ZFIN"/>
</dbReference>
<dbReference type="EMBL" id="BC076462">
    <property type="protein sequence ID" value="AAH76462.1"/>
    <property type="molecule type" value="mRNA"/>
</dbReference>
<evidence type="ECO:0000256" key="6">
    <source>
        <dbReference type="ARBA" id="ARBA00023015"/>
    </source>
</evidence>
<gene>
    <name evidence="14 16" type="primary">gata2b</name>
</gene>
<keyword evidence="3" id="KW-0677">Repeat</keyword>
<keyword evidence="5 11" id="KW-0862">Zinc</keyword>
<keyword evidence="9" id="KW-0804">Transcription</keyword>
<dbReference type="SUPFAM" id="SSF57716">
    <property type="entry name" value="Glucocorticoid receptor-like (DNA-binding domain)"/>
    <property type="match status" value="2"/>
</dbReference>
<sequence>MDAPAEPRWMMHAHHSAMMSTSDSVSPHAGLGHHSSGYMEPGAPLLQPDEVDVFLSHLDSQGNPYYHTHGSRARMSYSQTHARLTGGSMCRPHLINTHGLPLLDNSKSTFSTAQHHGSWTVSHLGKAVLHSAGAESSNGLYAGTGAPASGPMPCLSMTQHCSAQLYCLPPTPPKDVSPDPACAAVRDAGKYHLHLVDGMKMECSSPIRSNPHLAQTTTPIPSYPDYSVAGAHEYPASVFHSRNLLGNMTTKCKSKNRAFSGRECVNCGATSTPLWRRDGTGHYLCNACGLYHKMNGQNRPLIRPKRRLSASRRAGTCCANCQTGTTTLWRRNANGEPVCNACGLYYKLHNVNRPLTMKKDGIQTRNRKMSGKSKKRRGEHIHQFDSCVHDKPSSFSHMANIHHPFNMTPQIQLHPAFSHSSLVTAIG</sequence>
<evidence type="ECO:0000256" key="1">
    <source>
        <dbReference type="ARBA" id="ARBA00004123"/>
    </source>
</evidence>
<dbReference type="CTD" id="436962"/>
<keyword evidence="6" id="KW-0805">Transcription regulation</keyword>
<proteinExistence type="evidence at transcript level"/>
<accession>Q6DG89</accession>
<dbReference type="Pfam" id="PF00320">
    <property type="entry name" value="GATA"/>
    <property type="match status" value="2"/>
</dbReference>
<feature type="zinc finger region" description="GATA-type 1" evidence="11">
    <location>
        <begin position="264"/>
        <end position="288"/>
    </location>
</feature>
<keyword evidence="10" id="KW-0539">Nucleus</keyword>
<dbReference type="AGR" id="ZFIN:ZDB-GENE-040718-440"/>
<evidence type="ECO:0000313" key="15">
    <source>
        <dbReference type="EMBL" id="AAI65802.1"/>
    </source>
</evidence>
<keyword evidence="7" id="KW-0238">DNA-binding</keyword>
<dbReference type="ZFIN" id="ZDB-GENE-040718-440">
    <property type="gene designation" value="gata2b"/>
</dbReference>
<evidence type="ECO:0000259" key="13">
    <source>
        <dbReference type="PROSITE" id="PS50114"/>
    </source>
</evidence>
<dbReference type="GO" id="GO:0008270">
    <property type="term" value="F:zinc ion binding"/>
    <property type="evidence" value="ECO:0007669"/>
    <property type="project" value="UniProtKB-KW"/>
</dbReference>
<evidence type="ECO:0000256" key="10">
    <source>
        <dbReference type="ARBA" id="ARBA00023242"/>
    </source>
</evidence>
<keyword evidence="8" id="KW-0010">Activator</keyword>
<dbReference type="SMART" id="SM00401">
    <property type="entry name" value="ZnF_GATA"/>
    <property type="match status" value="2"/>
</dbReference>
<dbReference type="RefSeq" id="NP_001002689.2">
    <property type="nucleotide sequence ID" value="NM_001002689.2"/>
</dbReference>
<dbReference type="FunFam" id="3.30.50.10:FF:000001">
    <property type="entry name" value="GATA transcription factor (GATAd)"/>
    <property type="match status" value="1"/>
</dbReference>
<dbReference type="PANTHER" id="PTHR10071:SF106">
    <property type="entry name" value="TRANS-ACTING T-CELL-SPECIFIC TRANSCRIPTION FACTOR GATA-3"/>
    <property type="match status" value="1"/>
</dbReference>
<feature type="region of interest" description="Disordered" evidence="12">
    <location>
        <begin position="364"/>
        <end position="383"/>
    </location>
</feature>
<dbReference type="OrthoDB" id="2162994at2759"/>
<evidence type="ECO:0000256" key="7">
    <source>
        <dbReference type="ARBA" id="ARBA00023125"/>
    </source>
</evidence>
<dbReference type="KEGG" id="dre:436962"/>
<protein>
    <submittedName>
        <fullName evidence="14">GATA-binding protein 2b</fullName>
    </submittedName>
    <submittedName>
        <fullName evidence="15">Gata2b protein</fullName>
    </submittedName>
</protein>
<dbReference type="PROSITE" id="PS50114">
    <property type="entry name" value="GATA_ZN_FINGER_2"/>
    <property type="match status" value="2"/>
</dbReference>
<dbReference type="InterPro" id="IPR013088">
    <property type="entry name" value="Znf_NHR/GATA"/>
</dbReference>